<dbReference type="STRING" id="1328759.A0A5C2RPB9"/>
<reference evidence="2" key="1">
    <citation type="journal article" date="2018" name="Genome Biol. Evol.">
        <title>Genomics and development of Lentinus tigrinus, a white-rot wood-decaying mushroom with dimorphic fruiting bodies.</title>
        <authorList>
            <person name="Wu B."/>
            <person name="Xu Z."/>
            <person name="Knudson A."/>
            <person name="Carlson A."/>
            <person name="Chen N."/>
            <person name="Kovaka S."/>
            <person name="LaButti K."/>
            <person name="Lipzen A."/>
            <person name="Pennachio C."/>
            <person name="Riley R."/>
            <person name="Schakwitz W."/>
            <person name="Umezawa K."/>
            <person name="Ohm R.A."/>
            <person name="Grigoriev I.V."/>
            <person name="Nagy L.G."/>
            <person name="Gibbons J."/>
            <person name="Hibbett D."/>
        </authorList>
    </citation>
    <scope>NUCLEOTIDE SEQUENCE [LARGE SCALE GENOMIC DNA]</scope>
    <source>
        <strain evidence="2">ALCF2SS1-6</strain>
    </source>
</reference>
<feature type="domain" description="AB hydrolase-1" evidence="1">
    <location>
        <begin position="50"/>
        <end position="336"/>
    </location>
</feature>
<protein>
    <submittedName>
        <fullName evidence="2">Alpha/beta-hydrolase</fullName>
    </submittedName>
</protein>
<proteinExistence type="predicted"/>
<keyword evidence="3" id="KW-1185">Reference proteome</keyword>
<dbReference type="PANTHER" id="PTHR43798:SF33">
    <property type="entry name" value="HYDROLASE, PUTATIVE (AFU_ORTHOLOGUE AFUA_2G14860)-RELATED"/>
    <property type="match status" value="1"/>
</dbReference>
<accession>A0A5C2RPB9</accession>
<keyword evidence="2" id="KW-0378">Hydrolase</keyword>
<dbReference type="SUPFAM" id="SSF53474">
    <property type="entry name" value="alpha/beta-Hydrolases"/>
    <property type="match status" value="1"/>
</dbReference>
<organism evidence="2 3">
    <name type="scientific">Lentinus tigrinus ALCF2SS1-6</name>
    <dbReference type="NCBI Taxonomy" id="1328759"/>
    <lineage>
        <taxon>Eukaryota</taxon>
        <taxon>Fungi</taxon>
        <taxon>Dikarya</taxon>
        <taxon>Basidiomycota</taxon>
        <taxon>Agaricomycotina</taxon>
        <taxon>Agaricomycetes</taxon>
        <taxon>Polyporales</taxon>
        <taxon>Polyporaceae</taxon>
        <taxon>Lentinus</taxon>
    </lineage>
</organism>
<dbReference type="InterPro" id="IPR000073">
    <property type="entry name" value="AB_hydrolase_1"/>
</dbReference>
<evidence type="ECO:0000313" key="3">
    <source>
        <dbReference type="Proteomes" id="UP000313359"/>
    </source>
</evidence>
<dbReference type="EMBL" id="ML122333">
    <property type="protein sequence ID" value="RPD52971.1"/>
    <property type="molecule type" value="Genomic_DNA"/>
</dbReference>
<gene>
    <name evidence="2" type="ORF">L227DRAFT_536603</name>
</gene>
<dbReference type="Pfam" id="PF12697">
    <property type="entry name" value="Abhydrolase_6"/>
    <property type="match status" value="1"/>
</dbReference>
<dbReference type="GO" id="GO:0016020">
    <property type="term" value="C:membrane"/>
    <property type="evidence" value="ECO:0007669"/>
    <property type="project" value="TreeGrafter"/>
</dbReference>
<dbReference type="Proteomes" id="UP000313359">
    <property type="component" value="Unassembled WGS sequence"/>
</dbReference>
<dbReference type="InterPro" id="IPR029058">
    <property type="entry name" value="AB_hydrolase_fold"/>
</dbReference>
<name>A0A5C2RPB9_9APHY</name>
<evidence type="ECO:0000259" key="1">
    <source>
        <dbReference type="Pfam" id="PF12697"/>
    </source>
</evidence>
<dbReference type="OrthoDB" id="94039at2759"/>
<dbReference type="AlphaFoldDB" id="A0A5C2RPB9"/>
<sequence length="360" mass="39458">MSHFDVDTFTVDLRLVGEPLVTCAKRYTRPSSGGVRAPRTQADSKDTYTIVLAHALGHHKETWEPVISHLFALERVSQYELQIAEVWAIDDPDHGESATLNKRVHPSFLRWGRVSCRTYGGAVLALTRSGLLRQPSTSKIVLIGHSAGATGVVLSTMYPTTPDDIKLSSLILVEPWMVHPDIATSQGVRAIFDRLSQSALRRREVWSSREEARAYLASRGAWKVWDARAVDLYIRYGLTEHAPAAAGEGKSVTLSFPKRDESAAYADLGEGQEALVHLRTLCGAIPVHVILGEQQPAPVKEVQVMTCDRTQGRAMASITVIPKTGHMAPQQSPELVGEAIWGILSERSGSHATGKFRGKL</sequence>
<dbReference type="GO" id="GO:0016787">
    <property type="term" value="F:hydrolase activity"/>
    <property type="evidence" value="ECO:0007669"/>
    <property type="project" value="UniProtKB-KW"/>
</dbReference>
<dbReference type="InterPro" id="IPR050266">
    <property type="entry name" value="AB_hydrolase_sf"/>
</dbReference>
<evidence type="ECO:0000313" key="2">
    <source>
        <dbReference type="EMBL" id="RPD52971.1"/>
    </source>
</evidence>
<dbReference type="Gene3D" id="3.40.50.1820">
    <property type="entry name" value="alpha/beta hydrolase"/>
    <property type="match status" value="1"/>
</dbReference>
<dbReference type="PANTHER" id="PTHR43798">
    <property type="entry name" value="MONOACYLGLYCEROL LIPASE"/>
    <property type="match status" value="1"/>
</dbReference>